<gene>
    <name evidence="1" type="ORF">K3G42_010090</name>
</gene>
<keyword evidence="2" id="KW-1185">Reference proteome</keyword>
<sequence>MLPSFVLHLPFWNCGTDFLGLTMILKSYSPETQIKFILWEENVNWSEGIIYGVHGKFQLNGEDFFEPVEYRSVGRHLAPPILKIETCRNTFPPSAAAGFS</sequence>
<comment type="caution">
    <text evidence="1">The sequence shown here is derived from an EMBL/GenBank/DDBJ whole genome shotgun (WGS) entry which is preliminary data.</text>
</comment>
<dbReference type="Proteomes" id="UP000827872">
    <property type="component" value="Linkage Group LG05"/>
</dbReference>
<organism evidence="1 2">
    <name type="scientific">Sphaerodactylus townsendi</name>
    <dbReference type="NCBI Taxonomy" id="933632"/>
    <lineage>
        <taxon>Eukaryota</taxon>
        <taxon>Metazoa</taxon>
        <taxon>Chordata</taxon>
        <taxon>Craniata</taxon>
        <taxon>Vertebrata</taxon>
        <taxon>Euteleostomi</taxon>
        <taxon>Lepidosauria</taxon>
        <taxon>Squamata</taxon>
        <taxon>Bifurcata</taxon>
        <taxon>Gekkota</taxon>
        <taxon>Sphaerodactylidae</taxon>
        <taxon>Sphaerodactylus</taxon>
    </lineage>
</organism>
<name>A0ACB8F2P5_9SAUR</name>
<proteinExistence type="predicted"/>
<reference evidence="1" key="1">
    <citation type="submission" date="2021-08" db="EMBL/GenBank/DDBJ databases">
        <title>The first chromosome-level gecko genome reveals the dynamic sex chromosomes of Neotropical dwarf geckos (Sphaerodactylidae: Sphaerodactylus).</title>
        <authorList>
            <person name="Pinto B.J."/>
            <person name="Keating S.E."/>
            <person name="Gamble T."/>
        </authorList>
    </citation>
    <scope>NUCLEOTIDE SEQUENCE</scope>
    <source>
        <strain evidence="1">TG3544</strain>
    </source>
</reference>
<evidence type="ECO:0000313" key="2">
    <source>
        <dbReference type="Proteomes" id="UP000827872"/>
    </source>
</evidence>
<evidence type="ECO:0000313" key="1">
    <source>
        <dbReference type="EMBL" id="KAH7999409.1"/>
    </source>
</evidence>
<dbReference type="EMBL" id="CM037618">
    <property type="protein sequence ID" value="KAH7999409.1"/>
    <property type="molecule type" value="Genomic_DNA"/>
</dbReference>
<accession>A0ACB8F2P5</accession>
<protein>
    <submittedName>
        <fullName evidence="1">Uncharacterized protein</fullName>
    </submittedName>
</protein>